<name>A0A915HJM5_ROMCU</name>
<protein>
    <submittedName>
        <fullName evidence="3">Uncharacterized protein</fullName>
    </submittedName>
</protein>
<evidence type="ECO:0000313" key="2">
    <source>
        <dbReference type="Proteomes" id="UP000887565"/>
    </source>
</evidence>
<dbReference type="WBParaSite" id="nRc.2.0.1.t01644-RA">
    <property type="protein sequence ID" value="nRc.2.0.1.t01644-RA"/>
    <property type="gene ID" value="nRc.2.0.1.g01644"/>
</dbReference>
<reference evidence="3" key="1">
    <citation type="submission" date="2022-11" db="UniProtKB">
        <authorList>
            <consortium name="WormBaseParasite"/>
        </authorList>
    </citation>
    <scope>IDENTIFICATION</scope>
</reference>
<dbReference type="AlphaFoldDB" id="A0A915HJM5"/>
<dbReference type="Proteomes" id="UP000887565">
    <property type="component" value="Unplaced"/>
</dbReference>
<evidence type="ECO:0000256" key="1">
    <source>
        <dbReference type="SAM" id="MobiDB-lite"/>
    </source>
</evidence>
<keyword evidence="2" id="KW-1185">Reference proteome</keyword>
<proteinExistence type="predicted"/>
<evidence type="ECO:0000313" key="3">
    <source>
        <dbReference type="WBParaSite" id="nRc.2.0.1.t01644-RA"/>
    </source>
</evidence>
<sequence length="101" mass="11239">MEQGAFNRGSFFLACRIEDIQAAAGYNNQTMRTRKQEIVAYETCAHGCVAAGRTDVVVPLELENNVPTYRQSQQRTEGVPVYELSHYSNNLGGTGDLHDEE</sequence>
<feature type="region of interest" description="Disordered" evidence="1">
    <location>
        <begin position="69"/>
        <end position="101"/>
    </location>
</feature>
<organism evidence="2 3">
    <name type="scientific">Romanomermis culicivorax</name>
    <name type="common">Nematode worm</name>
    <dbReference type="NCBI Taxonomy" id="13658"/>
    <lineage>
        <taxon>Eukaryota</taxon>
        <taxon>Metazoa</taxon>
        <taxon>Ecdysozoa</taxon>
        <taxon>Nematoda</taxon>
        <taxon>Enoplea</taxon>
        <taxon>Dorylaimia</taxon>
        <taxon>Mermithida</taxon>
        <taxon>Mermithoidea</taxon>
        <taxon>Mermithidae</taxon>
        <taxon>Romanomermis</taxon>
    </lineage>
</organism>
<accession>A0A915HJM5</accession>